<feature type="binding site" evidence="3">
    <location>
        <begin position="393"/>
        <end position="400"/>
    </location>
    <ligand>
        <name>ATP</name>
        <dbReference type="ChEBI" id="CHEBI:30616"/>
    </ligand>
</feature>
<gene>
    <name evidence="6" type="ORF">HOP40_35220</name>
</gene>
<dbReference type="GO" id="GO:0005524">
    <property type="term" value="F:ATP binding"/>
    <property type="evidence" value="ECO:0007669"/>
    <property type="project" value="UniProtKB-UniRule"/>
</dbReference>
<evidence type="ECO:0000313" key="7">
    <source>
        <dbReference type="Proteomes" id="UP000505377"/>
    </source>
</evidence>
<dbReference type="AlphaFoldDB" id="A0A6M6JT05"/>
<keyword evidence="7" id="KW-1185">Reference proteome</keyword>
<feature type="domain" description="FtsK" evidence="5">
    <location>
        <begin position="376"/>
        <end position="577"/>
    </location>
</feature>
<organism evidence="6 7">
    <name type="scientific">Pseudonocardia broussonetiae</name>
    <dbReference type="NCBI Taxonomy" id="2736640"/>
    <lineage>
        <taxon>Bacteria</taxon>
        <taxon>Bacillati</taxon>
        <taxon>Actinomycetota</taxon>
        <taxon>Actinomycetes</taxon>
        <taxon>Pseudonocardiales</taxon>
        <taxon>Pseudonocardiaceae</taxon>
        <taxon>Pseudonocardia</taxon>
    </lineage>
</organism>
<feature type="transmembrane region" description="Helical" evidence="4">
    <location>
        <begin position="180"/>
        <end position="196"/>
    </location>
</feature>
<keyword evidence="4" id="KW-0472">Membrane</keyword>
<dbReference type="InterPro" id="IPR002543">
    <property type="entry name" value="FtsK_dom"/>
</dbReference>
<dbReference type="Gene3D" id="3.40.50.300">
    <property type="entry name" value="P-loop containing nucleotide triphosphate hydrolases"/>
    <property type="match status" value="1"/>
</dbReference>
<evidence type="ECO:0000256" key="2">
    <source>
        <dbReference type="ARBA" id="ARBA00022840"/>
    </source>
</evidence>
<reference evidence="6 7" key="1">
    <citation type="submission" date="2020-05" db="EMBL/GenBank/DDBJ databases">
        <authorList>
            <person name="Mo P."/>
        </authorList>
    </citation>
    <scope>NUCLEOTIDE SEQUENCE [LARGE SCALE GENOMIC DNA]</scope>
    <source>
        <strain evidence="6 7">Gen01</strain>
        <plasmid evidence="6 7">unnamed3</plasmid>
    </source>
</reference>
<feature type="transmembrane region" description="Helical" evidence="4">
    <location>
        <begin position="208"/>
        <end position="225"/>
    </location>
</feature>
<evidence type="ECO:0000256" key="1">
    <source>
        <dbReference type="ARBA" id="ARBA00022741"/>
    </source>
</evidence>
<keyword evidence="4" id="KW-0812">Transmembrane</keyword>
<dbReference type="PROSITE" id="PS50901">
    <property type="entry name" value="FTSK"/>
    <property type="match status" value="1"/>
</dbReference>
<dbReference type="RefSeq" id="WP_172170138.1">
    <property type="nucleotide sequence ID" value="NZ_CP053567.1"/>
</dbReference>
<feature type="transmembrane region" description="Helical" evidence="4">
    <location>
        <begin position="135"/>
        <end position="168"/>
    </location>
</feature>
<dbReference type="Proteomes" id="UP000505377">
    <property type="component" value="Plasmid unnamed3"/>
</dbReference>
<dbReference type="GO" id="GO:0003677">
    <property type="term" value="F:DNA binding"/>
    <property type="evidence" value="ECO:0007669"/>
    <property type="project" value="InterPro"/>
</dbReference>
<dbReference type="PANTHER" id="PTHR22683">
    <property type="entry name" value="SPORULATION PROTEIN RELATED"/>
    <property type="match status" value="1"/>
</dbReference>
<sequence>MTDIDMTKSPGPEPVRPRTVLDAVTAGRGSRPALDTSAPIRPEWLRTWDTFAATAGRTGRRAAYRTGRFLLHLPALLALLVVYSPRGLGRVVALLARYLYDYDSAQVRHAHAGNTETAEYVKAQNVRKANLNARWMVAGSVIVVVLVPTLAWTFPAALAVVLAVAAFVWTVKLIPGKEMWELGVAAGVAVAVWWFTPALAARIPAPPVWAILAGAVLAVLALGWIGRPVGKALAPGRKYAVPAELVKPTADMVVDALCRIGLPGMTLNAADRVRDEVRIVAPGVATSAHGYTLEMELPPGVTAEMVVGKRGPLAGALRRDLGCVWPSGNEDRHPGYLRLFLSHKPMNKAVQPPWPLAAGKPVDIFEPLPLFTDEEMRWVSLTLAGTPHLAVGGASGFGKSVWLRQLSCAVAFDLRVRIVVIDGKRSGDLDHVRKLAHAFHEGADPDDVEAVAGELRGLVAEYLKRSKFLSALPAEERSPKVTSALATKYPERLSPIVVFYDEVQEGTQYGVKGNREDKAIRDEITGQLTRLSRVGRSAGIYLVLASQRPEADVIPSSIMGNCSIRVAFKVSDQTHNDQILGTSARKNGIDATMFGTRDKGMAWLKGGDDVDAQVVRSWSEMVDVAVAVELADKAFELRRAAGMLTGQAAGEAPEPVLEVDLLDDVRDVMDHPPVPAMHLGELREALSALRPATWGHLDNDALGGMLRQAGVEPRTVWSRTANKSGKGVKREWLNDGEATVHPISGA</sequence>
<protein>
    <submittedName>
        <fullName evidence="6">DUF3631 domain-containing protein</fullName>
    </submittedName>
</protein>
<dbReference type="InterPro" id="IPR050206">
    <property type="entry name" value="FtsK/SpoIIIE/SftA"/>
</dbReference>
<evidence type="ECO:0000259" key="5">
    <source>
        <dbReference type="PROSITE" id="PS50901"/>
    </source>
</evidence>
<keyword evidence="4" id="KW-1133">Transmembrane helix</keyword>
<keyword evidence="1 3" id="KW-0547">Nucleotide-binding</keyword>
<evidence type="ECO:0000256" key="3">
    <source>
        <dbReference type="PROSITE-ProRule" id="PRU00289"/>
    </source>
</evidence>
<evidence type="ECO:0000313" key="6">
    <source>
        <dbReference type="EMBL" id="QJY51234.1"/>
    </source>
</evidence>
<dbReference type="InterPro" id="IPR027417">
    <property type="entry name" value="P-loop_NTPase"/>
</dbReference>
<geneLocation type="plasmid" evidence="6 7">
    <name>unnamed3</name>
</geneLocation>
<dbReference type="EMBL" id="CP053567">
    <property type="protein sequence ID" value="QJY51234.1"/>
    <property type="molecule type" value="Genomic_DNA"/>
</dbReference>
<dbReference type="KEGG" id="pbro:HOP40_35220"/>
<evidence type="ECO:0000256" key="4">
    <source>
        <dbReference type="SAM" id="Phobius"/>
    </source>
</evidence>
<keyword evidence="2 3" id="KW-0067">ATP-binding</keyword>
<name>A0A6M6JT05_9PSEU</name>
<proteinExistence type="predicted"/>
<keyword evidence="6" id="KW-0614">Plasmid</keyword>
<dbReference type="SUPFAM" id="SSF52540">
    <property type="entry name" value="P-loop containing nucleoside triphosphate hydrolases"/>
    <property type="match status" value="1"/>
</dbReference>
<accession>A0A6M6JT05</accession>
<dbReference type="Pfam" id="PF01580">
    <property type="entry name" value="FtsK_SpoIIIE"/>
    <property type="match status" value="1"/>
</dbReference>
<dbReference type="PANTHER" id="PTHR22683:SF41">
    <property type="entry name" value="DNA TRANSLOCASE FTSK"/>
    <property type="match status" value="1"/>
</dbReference>